<gene>
    <name evidence="2" type="ORF">CO057_00635</name>
</gene>
<keyword evidence="1" id="KW-1133">Transmembrane helix</keyword>
<feature type="transmembrane region" description="Helical" evidence="1">
    <location>
        <begin position="31"/>
        <end position="48"/>
    </location>
</feature>
<dbReference type="Proteomes" id="UP000230251">
    <property type="component" value="Unassembled WGS sequence"/>
</dbReference>
<dbReference type="EMBL" id="PFSI01000014">
    <property type="protein sequence ID" value="PJC24840.1"/>
    <property type="molecule type" value="Genomic_DNA"/>
</dbReference>
<feature type="transmembrane region" description="Helical" evidence="1">
    <location>
        <begin position="6"/>
        <end position="24"/>
    </location>
</feature>
<sequence>MIFSYYFIVTLILILVWALIFATKQELRKEMIILGVLSLFLLPLAFTIQTSDEREIQHLFSSLSIMDLIFSFGISGIAGVIFHVFFGKHYHLMPIIKSAKKENELATWWVLRLFFSILFFVWITLFLALGFDLSSASAMLISAIMISIYIISHRNNLLIDSILSGVLTAMIVFLIVSLAGIFSQAPIDISFINVETYFAGVPVELLLWSLALGIVLGPLYEYTRRIELK</sequence>
<evidence type="ECO:0000313" key="3">
    <source>
        <dbReference type="Proteomes" id="UP000230251"/>
    </source>
</evidence>
<feature type="transmembrane region" description="Helical" evidence="1">
    <location>
        <begin position="205"/>
        <end position="223"/>
    </location>
</feature>
<proteinExistence type="predicted"/>
<evidence type="ECO:0008006" key="4">
    <source>
        <dbReference type="Google" id="ProtNLM"/>
    </source>
</evidence>
<feature type="transmembrane region" description="Helical" evidence="1">
    <location>
        <begin position="133"/>
        <end position="151"/>
    </location>
</feature>
<feature type="transmembrane region" description="Helical" evidence="1">
    <location>
        <begin position="68"/>
        <end position="86"/>
    </location>
</feature>
<dbReference type="AlphaFoldDB" id="A0A2M8EQ27"/>
<keyword evidence="1" id="KW-0472">Membrane</keyword>
<organism evidence="2 3">
    <name type="scientific">Candidatus Uhrbacteria bacterium CG_4_9_14_0_2_um_filter_41_50</name>
    <dbReference type="NCBI Taxonomy" id="1975031"/>
    <lineage>
        <taxon>Bacteria</taxon>
        <taxon>Candidatus Uhriibacteriota</taxon>
    </lineage>
</organism>
<keyword evidence="1" id="KW-0812">Transmembrane</keyword>
<protein>
    <recommendedName>
        <fullName evidence="4">Lycopene cyclase domain-containing protein</fullName>
    </recommendedName>
</protein>
<reference evidence="3" key="1">
    <citation type="submission" date="2017-09" db="EMBL/GenBank/DDBJ databases">
        <title>Depth-based differentiation of microbial function through sediment-hosted aquifers and enrichment of novel symbionts in the deep terrestrial subsurface.</title>
        <authorList>
            <person name="Probst A.J."/>
            <person name="Ladd B."/>
            <person name="Jarett J.K."/>
            <person name="Geller-Mcgrath D.E."/>
            <person name="Sieber C.M.K."/>
            <person name="Emerson J.B."/>
            <person name="Anantharaman K."/>
            <person name="Thomas B.C."/>
            <person name="Malmstrom R."/>
            <person name="Stieglmeier M."/>
            <person name="Klingl A."/>
            <person name="Woyke T."/>
            <person name="Ryan C.M."/>
            <person name="Banfield J.F."/>
        </authorList>
    </citation>
    <scope>NUCLEOTIDE SEQUENCE [LARGE SCALE GENOMIC DNA]</scope>
</reference>
<feature type="transmembrane region" description="Helical" evidence="1">
    <location>
        <begin position="106"/>
        <end position="127"/>
    </location>
</feature>
<accession>A0A2M8EQ27</accession>
<evidence type="ECO:0000256" key="1">
    <source>
        <dbReference type="SAM" id="Phobius"/>
    </source>
</evidence>
<name>A0A2M8EQ27_9BACT</name>
<feature type="transmembrane region" description="Helical" evidence="1">
    <location>
        <begin position="163"/>
        <end position="185"/>
    </location>
</feature>
<comment type="caution">
    <text evidence="2">The sequence shown here is derived from an EMBL/GenBank/DDBJ whole genome shotgun (WGS) entry which is preliminary data.</text>
</comment>
<evidence type="ECO:0000313" key="2">
    <source>
        <dbReference type="EMBL" id="PJC24840.1"/>
    </source>
</evidence>